<dbReference type="PANTHER" id="PTHR13500">
    <property type="entry name" value="NUCLEOLAR PRERIBOSOMAL-ASSOCIATED PROTEIN 1"/>
    <property type="match status" value="1"/>
</dbReference>
<feature type="compositionally biased region" description="Acidic residues" evidence="1">
    <location>
        <begin position="823"/>
        <end position="835"/>
    </location>
</feature>
<gene>
    <name evidence="5" type="ORF">ColSpa_07638</name>
</gene>
<reference evidence="5 6" key="1">
    <citation type="submission" date="2022-03" db="EMBL/GenBank/DDBJ databases">
        <title>Genome data of Colletotrichum spp.</title>
        <authorList>
            <person name="Utami Y.D."/>
            <person name="Hiruma K."/>
        </authorList>
    </citation>
    <scope>NUCLEOTIDE SEQUENCE [LARGE SCALE GENOMIC DNA]</scope>
    <source>
        <strain evidence="5 6">MAFF 239500</strain>
    </source>
</reference>
<dbReference type="GO" id="GO:0000466">
    <property type="term" value="P:maturation of 5.8S rRNA from tricistronic rRNA transcript (SSU-rRNA, 5.8S rRNA, LSU-rRNA)"/>
    <property type="evidence" value="ECO:0007669"/>
    <property type="project" value="TreeGrafter"/>
</dbReference>
<dbReference type="GO" id="GO:0000463">
    <property type="term" value="P:maturation of LSU-rRNA from tricistronic rRNA transcript (SSU-rRNA, 5.8S rRNA, LSU-rRNA)"/>
    <property type="evidence" value="ECO:0007669"/>
    <property type="project" value="TreeGrafter"/>
</dbReference>
<dbReference type="PANTHER" id="PTHR13500:SF0">
    <property type="entry name" value="NUCLEOLAR PRE-RIBOSOMAL-ASSOCIATED PROTEIN 1"/>
    <property type="match status" value="1"/>
</dbReference>
<dbReference type="InterPro" id="IPR059018">
    <property type="entry name" value="HEAT_URB1"/>
</dbReference>
<organism evidence="5 6">
    <name type="scientific">Colletotrichum spaethianum</name>
    <dbReference type="NCBI Taxonomy" id="700344"/>
    <lineage>
        <taxon>Eukaryota</taxon>
        <taxon>Fungi</taxon>
        <taxon>Dikarya</taxon>
        <taxon>Ascomycota</taxon>
        <taxon>Pezizomycotina</taxon>
        <taxon>Sordariomycetes</taxon>
        <taxon>Hypocreomycetidae</taxon>
        <taxon>Glomerellales</taxon>
        <taxon>Glomerellaceae</taxon>
        <taxon>Colletotrichum</taxon>
        <taxon>Colletotrichum spaethianum species complex</taxon>
    </lineage>
</organism>
<evidence type="ECO:0000259" key="2">
    <source>
        <dbReference type="Pfam" id="PF11707"/>
    </source>
</evidence>
<protein>
    <recommendedName>
        <fullName evidence="7">Ribosome biogenesis protein Urb1</fullName>
    </recommendedName>
</protein>
<accession>A0AA37P884</accession>
<comment type="caution">
    <text evidence="5">The sequence shown here is derived from an EMBL/GenBank/DDBJ whole genome shotgun (WGS) entry which is preliminary data.</text>
</comment>
<dbReference type="GeneID" id="73328440"/>
<feature type="region of interest" description="Disordered" evidence="1">
    <location>
        <begin position="1"/>
        <end position="21"/>
    </location>
</feature>
<dbReference type="InterPro" id="IPR021714">
    <property type="entry name" value="URB1_N"/>
</dbReference>
<name>A0AA37P884_9PEZI</name>
<dbReference type="Pfam" id="PF11707">
    <property type="entry name" value="Npa1"/>
    <property type="match status" value="1"/>
</dbReference>
<feature type="domain" description="URB1 central HEAT repeat" evidence="4">
    <location>
        <begin position="635"/>
        <end position="804"/>
    </location>
</feature>
<evidence type="ECO:0000313" key="6">
    <source>
        <dbReference type="Proteomes" id="UP001055115"/>
    </source>
</evidence>
<evidence type="ECO:0000259" key="3">
    <source>
        <dbReference type="Pfam" id="PF16201"/>
    </source>
</evidence>
<feature type="compositionally biased region" description="Basic and acidic residues" evidence="1">
    <location>
        <begin position="7"/>
        <end position="16"/>
    </location>
</feature>
<keyword evidence="6" id="KW-1185">Reference proteome</keyword>
<dbReference type="Proteomes" id="UP001055115">
    <property type="component" value="Unassembled WGS sequence"/>
</dbReference>
<evidence type="ECO:0008006" key="7">
    <source>
        <dbReference type="Google" id="ProtNLM"/>
    </source>
</evidence>
<dbReference type="SUPFAM" id="SSF48371">
    <property type="entry name" value="ARM repeat"/>
    <property type="match status" value="1"/>
</dbReference>
<evidence type="ECO:0000313" key="5">
    <source>
        <dbReference type="EMBL" id="GKT47457.1"/>
    </source>
</evidence>
<dbReference type="Pfam" id="PF16201">
    <property type="entry name" value="NopRA1"/>
    <property type="match status" value="1"/>
</dbReference>
<dbReference type="AlphaFoldDB" id="A0AA37P884"/>
<dbReference type="EMBL" id="BQXU01000019">
    <property type="protein sequence ID" value="GKT47457.1"/>
    <property type="molecule type" value="Genomic_DNA"/>
</dbReference>
<feature type="domain" description="URB1 N-terminal" evidence="2">
    <location>
        <begin position="98"/>
        <end position="446"/>
    </location>
</feature>
<feature type="domain" description="URB1 C-terminal" evidence="3">
    <location>
        <begin position="890"/>
        <end position="1083"/>
    </location>
</feature>
<proteinExistence type="predicted"/>
<dbReference type="RefSeq" id="XP_049129807.1">
    <property type="nucleotide sequence ID" value="XM_049273850.1"/>
</dbReference>
<feature type="region of interest" description="Disordered" evidence="1">
    <location>
        <begin position="823"/>
        <end position="844"/>
    </location>
</feature>
<dbReference type="InterPro" id="IPR032436">
    <property type="entry name" value="URB1_C"/>
</dbReference>
<dbReference type="GO" id="GO:0005730">
    <property type="term" value="C:nucleolus"/>
    <property type="evidence" value="ECO:0007669"/>
    <property type="project" value="TreeGrafter"/>
</dbReference>
<sequence>MPKRHSRGLEGADASRKRQKVVHEAPTFEEVNHSRHLQQLLTFDQDQKRARHGIQSLKVFLDGFNSGNGDNKDRFTTLREYLDAARPRNTSDDAVHLGDIMETWSYGAQINNEAMMSAVPAVLALLLQVASQTLELLPHALDIARTLLQERQLKLIARCLSAPKGSGYIISPTLRLVREIVTLDGGALARRVFRARDHTFASFARNLEIRHLGADGERSGVEDPSKPSVRTNAIKLFLSCLKFLPAEAKKEMLMLKEVFSHLTFLLKDDPPFLILEMLAALKKHVLLDDKLPREVKFRAFNTKTLDRLAGLYTYRHDVEEDDKPSVREVVHEFLLYTCTTPGAGVLYPGTGLYPKELEDEAAQDVKSLDDYGLERVAWMDKYKDDIAVANFVLSEFIQKLRPWSSLKHSELIVAIFQAAPELVASYFLNNKSFTFEPKLSMTWIGYAAFLFNTVNLPLPPHYGPTTGYRRVPPPTSILLDNIMPLPLKQRDLVRCLSSKSTLVSFFAIRILVLALQKLEVALKMHREAAESSKSTWEMAARKLIDEFCQKIPDMKEVTKCYKAMAEENVLQREAASRLLLLYYEVIPQVALRANFDVSPFLVNSLTRLDSRAEEPQNQALALMELENLIAIAGYSPGMRWFAKTEGLAASPFVALLKFYVENAQGRSKLKEVLESVAVQHQLVLQQTGLTPLLRAAGELKKGGKSRNLDLIWEFLDNCAGRCAASPLKYVDLMQESVAGSQDESSASLILATMVEQLPFVVDKATDKKDLELLSRFLTVLLSCAQTKGETPAVISAFAKKMTEVLAGRAPAIAPEADKALLDGEAEEEAASEDNSAEPQRQRPVIVNGELDDSSLEAILDVPFGPDEDNSALLKWNSKSVEDLIDEGHAAALIRLLWSEHASIRQEALTNILKMAAKFKESTYEEKDQIWLLLSELAESSRALVAGGPVASPLVSFAISALEVLKNPLHCLYPKVNSFLTRGPVWQHDKVPLAHDILHGAPSDDDRYYTEVSWLLAYLLDGLRTPADLAVYHQKKWFEKVFALAGNPYMRANLRTRILRVLWRATCIEGGSTTLATRFGIVSWLEAQEARCDGGGGGDASAEDKVERIDADSRETRRLYRALRRRVWDTCDQERVGEWSRKGIPSALEA</sequence>
<dbReference type="InterPro" id="IPR016024">
    <property type="entry name" value="ARM-type_fold"/>
</dbReference>
<evidence type="ECO:0000259" key="4">
    <source>
        <dbReference type="Pfam" id="PF26140"/>
    </source>
</evidence>
<dbReference type="InterPro" id="IPR039844">
    <property type="entry name" value="URB1"/>
</dbReference>
<dbReference type="Pfam" id="PF26140">
    <property type="entry name" value="HEAT_URB1"/>
    <property type="match status" value="1"/>
</dbReference>
<evidence type="ECO:0000256" key="1">
    <source>
        <dbReference type="SAM" id="MobiDB-lite"/>
    </source>
</evidence>